<reference evidence="3" key="1">
    <citation type="submission" date="2015-03" db="EMBL/GenBank/DDBJ databases">
        <title>Luteipulveratus halotolerans sp. nov., a novel actinobacterium (Dermacoccaceae) from Sarawak, Malaysia.</title>
        <authorList>
            <person name="Juboi H."/>
            <person name="Basik A."/>
            <person name="Shamsul S.S."/>
            <person name="Arnold P."/>
            <person name="Schmitt E.K."/>
            <person name="Sanglier J.-J."/>
            <person name="Yeo T."/>
        </authorList>
    </citation>
    <scope>NUCLEOTIDE SEQUENCE [LARGE SCALE GENOMIC DNA]</scope>
    <source>
        <strain evidence="3">C296001</strain>
    </source>
</reference>
<protein>
    <recommendedName>
        <fullName evidence="1">Serine aminopeptidase S33 domain-containing protein</fullName>
    </recommendedName>
</protein>
<dbReference type="InterPro" id="IPR051044">
    <property type="entry name" value="MAG_DAG_Lipase"/>
</dbReference>
<dbReference type="PANTHER" id="PTHR11614">
    <property type="entry name" value="PHOSPHOLIPASE-RELATED"/>
    <property type="match status" value="1"/>
</dbReference>
<dbReference type="Gene3D" id="3.40.50.1820">
    <property type="entry name" value="alpha/beta hydrolase"/>
    <property type="match status" value="1"/>
</dbReference>
<accession>A0A0L6CEA4</accession>
<keyword evidence="3" id="KW-1185">Reference proteome</keyword>
<feature type="domain" description="Serine aminopeptidase S33" evidence="1">
    <location>
        <begin position="67"/>
        <end position="129"/>
    </location>
</feature>
<dbReference type="InterPro" id="IPR029058">
    <property type="entry name" value="AB_hydrolase_fold"/>
</dbReference>
<dbReference type="SUPFAM" id="SSF53474">
    <property type="entry name" value="alpha/beta-Hydrolases"/>
    <property type="match status" value="1"/>
</dbReference>
<dbReference type="Pfam" id="PF12146">
    <property type="entry name" value="Hydrolase_4"/>
    <property type="match status" value="1"/>
</dbReference>
<name>A0A0L6CEA4_9MICO</name>
<dbReference type="STRING" id="1631356.VV01_00595"/>
<dbReference type="Proteomes" id="UP000037397">
    <property type="component" value="Unassembled WGS sequence"/>
</dbReference>
<dbReference type="AlphaFoldDB" id="A0A0L6CEA4"/>
<evidence type="ECO:0000313" key="2">
    <source>
        <dbReference type="EMBL" id="KNX35994.1"/>
    </source>
</evidence>
<comment type="caution">
    <text evidence="2">The sequence shown here is derived from an EMBL/GenBank/DDBJ whole genome shotgun (WGS) entry which is preliminary data.</text>
</comment>
<evidence type="ECO:0000313" key="3">
    <source>
        <dbReference type="Proteomes" id="UP000037397"/>
    </source>
</evidence>
<proteinExistence type="predicted"/>
<organism evidence="2 3">
    <name type="scientific">Luteipulveratus halotolerans</name>
    <dbReference type="NCBI Taxonomy" id="1631356"/>
    <lineage>
        <taxon>Bacteria</taxon>
        <taxon>Bacillati</taxon>
        <taxon>Actinomycetota</taxon>
        <taxon>Actinomycetes</taxon>
        <taxon>Micrococcales</taxon>
        <taxon>Dermacoccaceae</taxon>
        <taxon>Luteipulveratus</taxon>
    </lineage>
</organism>
<gene>
    <name evidence="2" type="ORF">VV01_00595</name>
</gene>
<dbReference type="InterPro" id="IPR022742">
    <property type="entry name" value="Hydrolase_4"/>
</dbReference>
<dbReference type="RefSeq" id="WP_050668191.1">
    <property type="nucleotide sequence ID" value="NZ_LAIR01000002.1"/>
</dbReference>
<sequence>MASPHLQMPRVRRPRAIALVLHGGEERSETPVKRFEPALLRMLPFARDVEARSRGRVGAALLRNAVRGYNDDDRSPVRDATWALERLRSAYPDLPIGVIGHSLGGRVALELADHPEVSSVVALAPWVAQEYAGETFVGTPLLVVHGRQDTVTDPHKSEALVRRVQAAGGDATFVDMAGWHAMLWRAGEWHRLASRFTEQMLLRRDNSVFGVA</sequence>
<dbReference type="EMBL" id="LAIR01000002">
    <property type="protein sequence ID" value="KNX35994.1"/>
    <property type="molecule type" value="Genomic_DNA"/>
</dbReference>
<evidence type="ECO:0000259" key="1">
    <source>
        <dbReference type="Pfam" id="PF12146"/>
    </source>
</evidence>